<dbReference type="HOGENOM" id="CLU_032286_0_0_10"/>
<dbReference type="EMBL" id="CP002955">
    <property type="protein sequence ID" value="AEL28443.1"/>
    <property type="molecule type" value="Genomic_DNA"/>
</dbReference>
<dbReference type="RefSeq" id="WP_014022723.1">
    <property type="nucleotide sequence ID" value="NC_015914.1"/>
</dbReference>
<name>G0J5J4_CYCMS</name>
<keyword evidence="2" id="KW-1185">Reference proteome</keyword>
<protein>
    <submittedName>
        <fullName evidence="1">Uncharacterized protein</fullName>
    </submittedName>
</protein>
<sequence>MKEIGDHFIEKISVDIYSKSVENAKSIEKNIDAFITAYIIPSVEKYLDELEKELHYASIQIPNISISLDLMEEDFSDLKFVQQAFINQFKKAISEAISTNAQNEFKGKQDGVPMQQSWVEESLSKVSREGNLTLNSAENTLKSWIYFLEYGSLPWWYSVNQAKENFTWKRISTLLNNPLDKEGLLKRFQHSSFFERVLRQYSNEDISQLIWMLIEKNALIDKSQYGQILEKLDNELKISFFRLILGLSLKKILNDREYIVFQVYYSKVITSKREIVEKIFREVIKFDDIKGRKKVTPVVYEFLEGNNVFTGELPAMKKEREVTPEDSIDAYYISNAGLILLHPFLKAFFIDCQLMDENANIVDKDLAVHTLHFLSTKEERAFDFELVFEKYLIGLNPEITVAREVKISNEIKEKTEKLILALKENWKRLGNTGIDTIRNEFIKRDGKLVIEEHSNRLFVERKVQDILLDSIPWNISLVKLPWQHRHLFVDW</sequence>
<dbReference type="AlphaFoldDB" id="G0J5J4"/>
<proteinExistence type="predicted"/>
<dbReference type="KEGG" id="cmr:Cycma_4758"/>
<dbReference type="Proteomes" id="UP000001635">
    <property type="component" value="Chromosome"/>
</dbReference>
<accession>G0J5J4</accession>
<reference evidence="2" key="1">
    <citation type="submission" date="2011-07" db="EMBL/GenBank/DDBJ databases">
        <title>The complete genome of Cyclobacterium marinum DSM 745.</title>
        <authorList>
            <person name="Lucas S."/>
            <person name="Han J."/>
            <person name="Lapidus A."/>
            <person name="Bruce D."/>
            <person name="Goodwin L."/>
            <person name="Pitluck S."/>
            <person name="Peters L."/>
            <person name="Kyrpides N."/>
            <person name="Mavromatis K."/>
            <person name="Ivanova N."/>
            <person name="Ovchinnikova G."/>
            <person name="Chertkov O."/>
            <person name="Detter J.C."/>
            <person name="Tapia R."/>
            <person name="Han C."/>
            <person name="Land M."/>
            <person name="Hauser L."/>
            <person name="Markowitz V."/>
            <person name="Cheng J.-F."/>
            <person name="Hugenholtz P."/>
            <person name="Woyke T."/>
            <person name="Wu D."/>
            <person name="Tindall B."/>
            <person name="Schuetze A."/>
            <person name="Brambilla E."/>
            <person name="Klenk H.-P."/>
            <person name="Eisen J.A."/>
        </authorList>
    </citation>
    <scope>NUCLEOTIDE SEQUENCE [LARGE SCALE GENOMIC DNA]</scope>
    <source>
        <strain evidence="2">ATCC 25205 / DSM 745 / LMG 13164 / NCIMB 1802</strain>
    </source>
</reference>
<dbReference type="OrthoDB" id="1488184at2"/>
<evidence type="ECO:0000313" key="1">
    <source>
        <dbReference type="EMBL" id="AEL28443.1"/>
    </source>
</evidence>
<dbReference type="STRING" id="880070.Cycma_4758"/>
<gene>
    <name evidence="1" type="ordered locus">Cycma_4758</name>
</gene>
<dbReference type="Pfam" id="PF19268">
    <property type="entry name" value="CIS_TMP"/>
    <property type="match status" value="1"/>
</dbReference>
<evidence type="ECO:0000313" key="2">
    <source>
        <dbReference type="Proteomes" id="UP000001635"/>
    </source>
</evidence>
<dbReference type="InterPro" id="IPR045538">
    <property type="entry name" value="CIS_TMP"/>
</dbReference>
<dbReference type="eggNOG" id="COG4942">
    <property type="taxonomic scope" value="Bacteria"/>
</dbReference>
<organism evidence="1 2">
    <name type="scientific">Cyclobacterium marinum (strain ATCC 25205 / DSM 745 / LMG 13164 / NCIMB 1802)</name>
    <name type="common">Flectobacillus marinus</name>
    <dbReference type="NCBI Taxonomy" id="880070"/>
    <lineage>
        <taxon>Bacteria</taxon>
        <taxon>Pseudomonadati</taxon>
        <taxon>Bacteroidota</taxon>
        <taxon>Cytophagia</taxon>
        <taxon>Cytophagales</taxon>
        <taxon>Cyclobacteriaceae</taxon>
        <taxon>Cyclobacterium</taxon>
    </lineage>
</organism>